<feature type="region of interest" description="Disordered" evidence="1">
    <location>
        <begin position="25"/>
        <end position="87"/>
    </location>
</feature>
<gene>
    <name evidence="2" type="ORF">BU26DRAFT_518384</name>
</gene>
<dbReference type="AlphaFoldDB" id="A0A6A6IJW3"/>
<protein>
    <submittedName>
        <fullName evidence="2">Uncharacterized protein</fullName>
    </submittedName>
</protein>
<evidence type="ECO:0000313" key="2">
    <source>
        <dbReference type="EMBL" id="KAF2249860.1"/>
    </source>
</evidence>
<dbReference type="GeneID" id="54582128"/>
<dbReference type="RefSeq" id="XP_033684864.1">
    <property type="nucleotide sequence ID" value="XM_033828798.1"/>
</dbReference>
<proteinExistence type="predicted"/>
<organism evidence="2 3">
    <name type="scientific">Trematosphaeria pertusa</name>
    <dbReference type="NCBI Taxonomy" id="390896"/>
    <lineage>
        <taxon>Eukaryota</taxon>
        <taxon>Fungi</taxon>
        <taxon>Dikarya</taxon>
        <taxon>Ascomycota</taxon>
        <taxon>Pezizomycotina</taxon>
        <taxon>Dothideomycetes</taxon>
        <taxon>Pleosporomycetidae</taxon>
        <taxon>Pleosporales</taxon>
        <taxon>Massarineae</taxon>
        <taxon>Trematosphaeriaceae</taxon>
        <taxon>Trematosphaeria</taxon>
    </lineage>
</organism>
<feature type="compositionally biased region" description="Polar residues" evidence="1">
    <location>
        <begin position="25"/>
        <end position="35"/>
    </location>
</feature>
<reference evidence="2" key="1">
    <citation type="journal article" date="2020" name="Stud. Mycol.">
        <title>101 Dothideomycetes genomes: a test case for predicting lifestyles and emergence of pathogens.</title>
        <authorList>
            <person name="Haridas S."/>
            <person name="Albert R."/>
            <person name="Binder M."/>
            <person name="Bloem J."/>
            <person name="Labutti K."/>
            <person name="Salamov A."/>
            <person name="Andreopoulos B."/>
            <person name="Baker S."/>
            <person name="Barry K."/>
            <person name="Bills G."/>
            <person name="Bluhm B."/>
            <person name="Cannon C."/>
            <person name="Castanera R."/>
            <person name="Culley D."/>
            <person name="Daum C."/>
            <person name="Ezra D."/>
            <person name="Gonzalez J."/>
            <person name="Henrissat B."/>
            <person name="Kuo A."/>
            <person name="Liang C."/>
            <person name="Lipzen A."/>
            <person name="Lutzoni F."/>
            <person name="Magnuson J."/>
            <person name="Mondo S."/>
            <person name="Nolan M."/>
            <person name="Ohm R."/>
            <person name="Pangilinan J."/>
            <person name="Park H.-J."/>
            <person name="Ramirez L."/>
            <person name="Alfaro M."/>
            <person name="Sun H."/>
            <person name="Tritt A."/>
            <person name="Yoshinaga Y."/>
            <person name="Zwiers L.-H."/>
            <person name="Turgeon B."/>
            <person name="Goodwin S."/>
            <person name="Spatafora J."/>
            <person name="Crous P."/>
            <person name="Grigoriev I."/>
        </authorList>
    </citation>
    <scope>NUCLEOTIDE SEQUENCE</scope>
    <source>
        <strain evidence="2">CBS 122368</strain>
    </source>
</reference>
<evidence type="ECO:0000256" key="1">
    <source>
        <dbReference type="SAM" id="MobiDB-lite"/>
    </source>
</evidence>
<evidence type="ECO:0000313" key="3">
    <source>
        <dbReference type="Proteomes" id="UP000800094"/>
    </source>
</evidence>
<name>A0A6A6IJW3_9PLEO</name>
<keyword evidence="3" id="KW-1185">Reference proteome</keyword>
<accession>A0A6A6IJW3</accession>
<sequence>MLPTFFLTKRAPLKSSSWCALLQHQQTSSFESPTDMQEAPQTADPAGSGEPPQPQRDEHTPETDPDPGRLVCKCKRNTPEDKPTWKRPARRLCSECPELSDEERKFCAKIIHDYKERQNEKDKDKLISIDILNEKFACKACLEIRNPPGAPDVRERTNDGKEIFSKGFRLEPHMPRRWYPKEIMYALNVLNDQLTYDKHPLEDGHISKRDIETAEKLL</sequence>
<dbReference type="Proteomes" id="UP000800094">
    <property type="component" value="Unassembled WGS sequence"/>
</dbReference>
<dbReference type="EMBL" id="ML987194">
    <property type="protein sequence ID" value="KAF2249860.1"/>
    <property type="molecule type" value="Genomic_DNA"/>
</dbReference>